<dbReference type="AlphaFoldDB" id="A0AAW0GX49"/>
<feature type="transmembrane region" description="Helical" evidence="9">
    <location>
        <begin position="540"/>
        <end position="563"/>
    </location>
</feature>
<feature type="region of interest" description="Disordered" evidence="8">
    <location>
        <begin position="1"/>
        <end position="31"/>
    </location>
</feature>
<feature type="transmembrane region" description="Helical" evidence="9">
    <location>
        <begin position="181"/>
        <end position="197"/>
    </location>
</feature>
<feature type="transmembrane region" description="Helical" evidence="9">
    <location>
        <begin position="404"/>
        <end position="421"/>
    </location>
</feature>
<dbReference type="GO" id="GO:0005774">
    <property type="term" value="C:vacuolar membrane"/>
    <property type="evidence" value="ECO:0007669"/>
    <property type="project" value="TreeGrafter"/>
</dbReference>
<dbReference type="FunFam" id="1.20.1250.20:FF:000197">
    <property type="entry name" value="Siderophore iron transporter 1"/>
    <property type="match status" value="1"/>
</dbReference>
<gene>
    <name evidence="10" type="primary">SIT1</name>
    <name evidence="10" type="ORF">QCA50_001467</name>
</gene>
<feature type="transmembrane region" description="Helical" evidence="9">
    <location>
        <begin position="54"/>
        <end position="74"/>
    </location>
</feature>
<feature type="transmembrane region" description="Helical" evidence="9">
    <location>
        <begin position="337"/>
        <end position="354"/>
    </location>
</feature>
<dbReference type="PANTHER" id="PTHR23501">
    <property type="entry name" value="MAJOR FACILITATOR SUPERFAMILY"/>
    <property type="match status" value="1"/>
</dbReference>
<feature type="compositionally biased region" description="Basic and acidic residues" evidence="8">
    <location>
        <begin position="15"/>
        <end position="31"/>
    </location>
</feature>
<dbReference type="SUPFAM" id="SSF103473">
    <property type="entry name" value="MFS general substrate transporter"/>
    <property type="match status" value="1"/>
</dbReference>
<keyword evidence="4 9" id="KW-0812">Transmembrane</keyword>
<keyword evidence="3" id="KW-0813">Transport</keyword>
<dbReference type="InterPro" id="IPR036259">
    <property type="entry name" value="MFS_trans_sf"/>
</dbReference>
<dbReference type="Pfam" id="PF07690">
    <property type="entry name" value="MFS_1"/>
    <property type="match status" value="1"/>
</dbReference>
<evidence type="ECO:0000256" key="3">
    <source>
        <dbReference type="ARBA" id="ARBA00022448"/>
    </source>
</evidence>
<keyword evidence="11" id="KW-1185">Reference proteome</keyword>
<evidence type="ECO:0000256" key="2">
    <source>
        <dbReference type="ARBA" id="ARBA00008335"/>
    </source>
</evidence>
<evidence type="ECO:0000256" key="5">
    <source>
        <dbReference type="ARBA" id="ARBA00022989"/>
    </source>
</evidence>
<feature type="compositionally biased region" description="Polar residues" evidence="8">
    <location>
        <begin position="1"/>
        <end position="14"/>
    </location>
</feature>
<organism evidence="10 11">
    <name type="scientific">Cerrena zonata</name>
    <dbReference type="NCBI Taxonomy" id="2478898"/>
    <lineage>
        <taxon>Eukaryota</taxon>
        <taxon>Fungi</taxon>
        <taxon>Dikarya</taxon>
        <taxon>Basidiomycota</taxon>
        <taxon>Agaricomycotina</taxon>
        <taxon>Agaricomycetes</taxon>
        <taxon>Polyporales</taxon>
        <taxon>Cerrenaceae</taxon>
        <taxon>Cerrena</taxon>
    </lineage>
</organism>
<dbReference type="Gene3D" id="1.20.1250.20">
    <property type="entry name" value="MFS general substrate transporter like domains"/>
    <property type="match status" value="2"/>
</dbReference>
<reference evidence="10 11" key="1">
    <citation type="submission" date="2022-09" db="EMBL/GenBank/DDBJ databases">
        <authorList>
            <person name="Palmer J.M."/>
        </authorList>
    </citation>
    <scope>NUCLEOTIDE SEQUENCE [LARGE SCALE GENOMIC DNA]</scope>
    <source>
        <strain evidence="10 11">DSM 7382</strain>
    </source>
</reference>
<comment type="caution">
    <text evidence="10">The sequence shown here is derived from an EMBL/GenBank/DDBJ whole genome shotgun (WGS) entry which is preliminary data.</text>
</comment>
<name>A0AAW0GX49_9APHY</name>
<feature type="transmembrane region" description="Helical" evidence="9">
    <location>
        <begin position="472"/>
        <end position="492"/>
    </location>
</feature>
<comment type="similarity">
    <text evidence="2">Belongs to the major facilitator superfamily.</text>
</comment>
<evidence type="ECO:0000256" key="9">
    <source>
        <dbReference type="SAM" id="Phobius"/>
    </source>
</evidence>
<keyword evidence="6" id="KW-0406">Ion transport</keyword>
<sequence>MTTASSSSSYNDQTLNKHADPPADRAPRGSEDGDELLFASGVKRMEAISANLTLFHRCVVFFGAFLIAYCYGLDGTVRATYQSYATASYSAAALLSTINVLRSVISVVGQPTAAKIADVFGRAELVIISIVFYVVGTIIEANSTTVNSYCAGAVLYQIGYTMIILLIEVIIADLTSLRSRLFFSFVPALPFVINTWVSGNVAEAVLAATTWRWGVGMWAIIYPVCCVPLLAALYHAQWKAERAGHLKDYMTPFKRYGWSLFPALFWQLDVIGIILLIAAFACFLVPFTLAGGSASLWQEAHIIAPLVIGFLCFPVFVYWELKAKYPMVPFHLLKDRGVWAGFCVACMLNFTWYMQGDYLYPVLIVAFDQTVLSATRISSMYSFASVLTGTALGLVVIRVRRLKPFIVFGCVLFLVAFGLLIKFRGGHSDGQVSGVIGAQVLLGIAGGLFAYPTQASVQARTKHEHVAVVTGLYLATYSIGSALGSSISGAIWTQLMPTQLTKNLGNATLALEIYADPYTAAALYPVGTEIRDGILTSYTYVQNILCITGICLCVPLIAFSICLRDPVLGTEQSLPNAEQQDQDQDKRSGFFSWWA</sequence>
<feature type="transmembrane region" description="Helical" evidence="9">
    <location>
        <begin position="433"/>
        <end position="451"/>
    </location>
</feature>
<evidence type="ECO:0000256" key="6">
    <source>
        <dbReference type="ARBA" id="ARBA00023065"/>
    </source>
</evidence>
<keyword evidence="7 9" id="KW-0472">Membrane</keyword>
<accession>A0AAW0GX49</accession>
<evidence type="ECO:0000313" key="10">
    <source>
        <dbReference type="EMBL" id="KAK7694285.1"/>
    </source>
</evidence>
<feature type="transmembrane region" description="Helical" evidence="9">
    <location>
        <begin position="257"/>
        <end position="290"/>
    </location>
</feature>
<evidence type="ECO:0000256" key="8">
    <source>
        <dbReference type="SAM" id="MobiDB-lite"/>
    </source>
</evidence>
<feature type="transmembrane region" description="Helical" evidence="9">
    <location>
        <begin position="86"/>
        <end position="107"/>
    </location>
</feature>
<feature type="transmembrane region" description="Helical" evidence="9">
    <location>
        <begin position="217"/>
        <end position="236"/>
    </location>
</feature>
<evidence type="ECO:0000256" key="4">
    <source>
        <dbReference type="ARBA" id="ARBA00022692"/>
    </source>
</evidence>
<feature type="transmembrane region" description="Helical" evidence="9">
    <location>
        <begin position="374"/>
        <end position="397"/>
    </location>
</feature>
<evidence type="ECO:0000256" key="1">
    <source>
        <dbReference type="ARBA" id="ARBA00004127"/>
    </source>
</evidence>
<feature type="transmembrane region" description="Helical" evidence="9">
    <location>
        <begin position="119"/>
        <end position="139"/>
    </location>
</feature>
<dbReference type="PANTHER" id="PTHR23501:SF92">
    <property type="entry name" value="GLUTATHIONE EXCHANGER 1-RELATED"/>
    <property type="match status" value="1"/>
</dbReference>
<evidence type="ECO:0000256" key="7">
    <source>
        <dbReference type="ARBA" id="ARBA00023136"/>
    </source>
</evidence>
<dbReference type="GO" id="GO:0005768">
    <property type="term" value="C:endosome"/>
    <property type="evidence" value="ECO:0007669"/>
    <property type="project" value="TreeGrafter"/>
</dbReference>
<feature type="transmembrane region" description="Helical" evidence="9">
    <location>
        <begin position="154"/>
        <end position="174"/>
    </location>
</feature>
<protein>
    <submittedName>
        <fullName evidence="10">Ferrioxamine B transporter</fullName>
    </submittedName>
</protein>
<dbReference type="GO" id="GO:0015343">
    <property type="term" value="F:siderophore-iron transmembrane transporter activity"/>
    <property type="evidence" value="ECO:0007669"/>
    <property type="project" value="TreeGrafter"/>
</dbReference>
<dbReference type="GO" id="GO:0005886">
    <property type="term" value="C:plasma membrane"/>
    <property type="evidence" value="ECO:0007669"/>
    <property type="project" value="TreeGrafter"/>
</dbReference>
<comment type="subcellular location">
    <subcellularLocation>
        <location evidence="1">Endomembrane system</location>
        <topology evidence="1">Multi-pass membrane protein</topology>
    </subcellularLocation>
</comment>
<dbReference type="EMBL" id="JASBNA010000002">
    <property type="protein sequence ID" value="KAK7694285.1"/>
    <property type="molecule type" value="Genomic_DNA"/>
</dbReference>
<evidence type="ECO:0000313" key="11">
    <source>
        <dbReference type="Proteomes" id="UP001385951"/>
    </source>
</evidence>
<dbReference type="Proteomes" id="UP001385951">
    <property type="component" value="Unassembled WGS sequence"/>
</dbReference>
<dbReference type="InterPro" id="IPR011701">
    <property type="entry name" value="MFS"/>
</dbReference>
<keyword evidence="5 9" id="KW-1133">Transmembrane helix</keyword>
<feature type="transmembrane region" description="Helical" evidence="9">
    <location>
        <begin position="302"/>
        <end position="321"/>
    </location>
</feature>
<proteinExistence type="inferred from homology"/>